<gene>
    <name evidence="1" type="ORF">MSG28_001776</name>
</gene>
<keyword evidence="2" id="KW-1185">Reference proteome</keyword>
<sequence length="102" mass="10921">MPREAARREVVTRRAAAPPFSIRRVLTATTSVATFAVNAPHRGCVNVISVVRGAAGGGGRRPRRRPRAASADNNCGCQIVNAIATPNQTEGDCDRDQFEIHV</sequence>
<organism evidence="1 2">
    <name type="scientific">Choristoneura fumiferana</name>
    <name type="common">Spruce budworm moth</name>
    <name type="synonym">Archips fumiferana</name>
    <dbReference type="NCBI Taxonomy" id="7141"/>
    <lineage>
        <taxon>Eukaryota</taxon>
        <taxon>Metazoa</taxon>
        <taxon>Ecdysozoa</taxon>
        <taxon>Arthropoda</taxon>
        <taxon>Hexapoda</taxon>
        <taxon>Insecta</taxon>
        <taxon>Pterygota</taxon>
        <taxon>Neoptera</taxon>
        <taxon>Endopterygota</taxon>
        <taxon>Lepidoptera</taxon>
        <taxon>Glossata</taxon>
        <taxon>Ditrysia</taxon>
        <taxon>Tortricoidea</taxon>
        <taxon>Tortricidae</taxon>
        <taxon>Tortricinae</taxon>
        <taxon>Choristoneura</taxon>
    </lineage>
</organism>
<reference evidence="1 2" key="1">
    <citation type="journal article" date="2022" name="Genome Biol. Evol.">
        <title>The Spruce Budworm Genome: Reconstructing the Evolutionary History of Antifreeze Proteins.</title>
        <authorList>
            <person name="Beliveau C."/>
            <person name="Gagne P."/>
            <person name="Picq S."/>
            <person name="Vernygora O."/>
            <person name="Keeling C.I."/>
            <person name="Pinkney K."/>
            <person name="Doucet D."/>
            <person name="Wen F."/>
            <person name="Johnston J.S."/>
            <person name="Maaroufi H."/>
            <person name="Boyle B."/>
            <person name="Laroche J."/>
            <person name="Dewar K."/>
            <person name="Juretic N."/>
            <person name="Blackburn G."/>
            <person name="Nisole A."/>
            <person name="Brunet B."/>
            <person name="Brandao M."/>
            <person name="Lumley L."/>
            <person name="Duan J."/>
            <person name="Quan G."/>
            <person name="Lucarotti C.J."/>
            <person name="Roe A.D."/>
            <person name="Sperling F.A.H."/>
            <person name="Levesque R.C."/>
            <person name="Cusson M."/>
        </authorList>
    </citation>
    <scope>NUCLEOTIDE SEQUENCE [LARGE SCALE GENOMIC DNA]</scope>
    <source>
        <strain evidence="1">Glfc:IPQL:Cfum</strain>
    </source>
</reference>
<accession>A0ACC0KW46</accession>
<comment type="caution">
    <text evidence="1">The sequence shown here is derived from an EMBL/GenBank/DDBJ whole genome shotgun (WGS) entry which is preliminary data.</text>
</comment>
<proteinExistence type="predicted"/>
<protein>
    <submittedName>
        <fullName evidence="1">Uncharacterized protein</fullName>
    </submittedName>
</protein>
<evidence type="ECO:0000313" key="1">
    <source>
        <dbReference type="EMBL" id="KAI8440528.1"/>
    </source>
</evidence>
<name>A0ACC0KW46_CHOFU</name>
<evidence type="ECO:0000313" key="2">
    <source>
        <dbReference type="Proteomes" id="UP001064048"/>
    </source>
</evidence>
<dbReference type="EMBL" id="CM046102">
    <property type="protein sequence ID" value="KAI8440528.1"/>
    <property type="molecule type" value="Genomic_DNA"/>
</dbReference>
<dbReference type="Proteomes" id="UP001064048">
    <property type="component" value="Chromosome 2"/>
</dbReference>